<dbReference type="InterPro" id="IPR023753">
    <property type="entry name" value="FAD/NAD-binding_dom"/>
</dbReference>
<evidence type="ECO:0000256" key="1">
    <source>
        <dbReference type="ARBA" id="ARBA00001974"/>
    </source>
</evidence>
<dbReference type="Gene3D" id="3.50.50.100">
    <property type="match status" value="1"/>
</dbReference>
<accession>A0ABP6WG36</accession>
<dbReference type="RefSeq" id="WP_345562377.1">
    <property type="nucleotide sequence ID" value="NZ_BAABDQ010000005.1"/>
</dbReference>
<protein>
    <submittedName>
        <fullName evidence="7">FAD-dependent oxidoreductase</fullName>
    </submittedName>
</protein>
<dbReference type="Proteomes" id="UP001500630">
    <property type="component" value="Unassembled WGS sequence"/>
</dbReference>
<evidence type="ECO:0000313" key="8">
    <source>
        <dbReference type="Proteomes" id="UP001500630"/>
    </source>
</evidence>
<evidence type="ECO:0000256" key="4">
    <source>
        <dbReference type="ARBA" id="ARBA00022827"/>
    </source>
</evidence>
<evidence type="ECO:0000256" key="5">
    <source>
        <dbReference type="ARBA" id="ARBA00023002"/>
    </source>
</evidence>
<evidence type="ECO:0000259" key="6">
    <source>
        <dbReference type="Pfam" id="PF07992"/>
    </source>
</evidence>
<dbReference type="PANTHER" id="PTHR42913">
    <property type="entry name" value="APOPTOSIS-INDUCING FACTOR 1"/>
    <property type="match status" value="1"/>
</dbReference>
<evidence type="ECO:0000256" key="3">
    <source>
        <dbReference type="ARBA" id="ARBA00022630"/>
    </source>
</evidence>
<comment type="caution">
    <text evidence="7">The sequence shown here is derived from an EMBL/GenBank/DDBJ whole genome shotgun (WGS) entry which is preliminary data.</text>
</comment>
<proteinExistence type="inferred from homology"/>
<sequence>MNILVLGAGYAGMTAVAAVARRTRGEDVRVTLVSPSTRFTERLRLHQVATGQELADLRIPKMLEGTGVEFVQGWVTAIDAGARRVALADGRSLEYDKLVCALGSVADTGMVAGVAEHAVTLNSADEAARLASRLVAGATVVVGGGGLTGIEAAAEIAEQHPSVRVVLLSRGELGAMMGAKARTYLLAVLDRLGVEVRTGVSVTKVLPEAVELNGGELVAVDAVLWTTGVKVSPLAAEAGLEVDGRGRIVVDATLRSVSHPEVYAIGDAAAIRQKYGVIHGTCQSGIPTGAHAAASLAREVRGKEPRAFRFRYVHQPVSLGRRDAVIQFTHADDTPARFYLKGKWAVFYKETVSSSPWKEFAILKRWAQLPLSLKGGRATRMA</sequence>
<evidence type="ECO:0000313" key="7">
    <source>
        <dbReference type="EMBL" id="GAA3549037.1"/>
    </source>
</evidence>
<keyword evidence="3" id="KW-0285">Flavoprotein</keyword>
<name>A0ABP6WG36_9ACTN</name>
<dbReference type="InterPro" id="IPR051169">
    <property type="entry name" value="NADH-Q_oxidoreductase"/>
</dbReference>
<dbReference type="SUPFAM" id="SSF51905">
    <property type="entry name" value="FAD/NAD(P)-binding domain"/>
    <property type="match status" value="1"/>
</dbReference>
<reference evidence="8" key="1">
    <citation type="journal article" date="2019" name="Int. J. Syst. Evol. Microbiol.">
        <title>The Global Catalogue of Microorganisms (GCM) 10K type strain sequencing project: providing services to taxonomists for standard genome sequencing and annotation.</title>
        <authorList>
            <consortium name="The Broad Institute Genomics Platform"/>
            <consortium name="The Broad Institute Genome Sequencing Center for Infectious Disease"/>
            <person name="Wu L."/>
            <person name="Ma J."/>
        </authorList>
    </citation>
    <scope>NUCLEOTIDE SEQUENCE [LARGE SCALE GENOMIC DNA]</scope>
    <source>
        <strain evidence="8">JCM 17326</strain>
    </source>
</reference>
<comment type="similarity">
    <text evidence="2">Belongs to the NADH dehydrogenase family.</text>
</comment>
<evidence type="ECO:0000256" key="2">
    <source>
        <dbReference type="ARBA" id="ARBA00005272"/>
    </source>
</evidence>
<keyword evidence="5" id="KW-0560">Oxidoreductase</keyword>
<dbReference type="EMBL" id="BAABDQ010000005">
    <property type="protein sequence ID" value="GAA3549037.1"/>
    <property type="molecule type" value="Genomic_DNA"/>
</dbReference>
<feature type="domain" description="FAD/NAD(P)-binding" evidence="6">
    <location>
        <begin position="2"/>
        <end position="284"/>
    </location>
</feature>
<dbReference type="PRINTS" id="PR00368">
    <property type="entry name" value="FADPNR"/>
</dbReference>
<dbReference type="PANTHER" id="PTHR42913:SF3">
    <property type="entry name" value="64 KDA MITOCHONDRIAL NADH DEHYDROGENASE (EUROFUNG)"/>
    <property type="match status" value="1"/>
</dbReference>
<comment type="cofactor">
    <cofactor evidence="1">
        <name>FAD</name>
        <dbReference type="ChEBI" id="CHEBI:57692"/>
    </cofactor>
</comment>
<keyword evidence="4" id="KW-0274">FAD</keyword>
<keyword evidence="8" id="KW-1185">Reference proteome</keyword>
<gene>
    <name evidence="7" type="ORF">GCM10022419_031710</name>
</gene>
<organism evidence="7 8">
    <name type="scientific">Nonomuraea rosea</name>
    <dbReference type="NCBI Taxonomy" id="638574"/>
    <lineage>
        <taxon>Bacteria</taxon>
        <taxon>Bacillati</taxon>
        <taxon>Actinomycetota</taxon>
        <taxon>Actinomycetes</taxon>
        <taxon>Streptosporangiales</taxon>
        <taxon>Streptosporangiaceae</taxon>
        <taxon>Nonomuraea</taxon>
    </lineage>
</organism>
<dbReference type="InterPro" id="IPR036188">
    <property type="entry name" value="FAD/NAD-bd_sf"/>
</dbReference>
<dbReference type="PRINTS" id="PR00469">
    <property type="entry name" value="PNDRDTASEII"/>
</dbReference>
<dbReference type="Pfam" id="PF07992">
    <property type="entry name" value="Pyr_redox_2"/>
    <property type="match status" value="1"/>
</dbReference>